<proteinExistence type="inferred from homology"/>
<dbReference type="Pfam" id="PF00126">
    <property type="entry name" value="HTH_1"/>
    <property type="match status" value="1"/>
</dbReference>
<dbReference type="InterPro" id="IPR036388">
    <property type="entry name" value="WH-like_DNA-bd_sf"/>
</dbReference>
<evidence type="ECO:0000313" key="7">
    <source>
        <dbReference type="Proteomes" id="UP000622552"/>
    </source>
</evidence>
<evidence type="ECO:0000256" key="4">
    <source>
        <dbReference type="ARBA" id="ARBA00023163"/>
    </source>
</evidence>
<evidence type="ECO:0000313" key="6">
    <source>
        <dbReference type="EMBL" id="MBG6136795.1"/>
    </source>
</evidence>
<name>A0A8J7GF79_9ACTN</name>
<reference evidence="6" key="1">
    <citation type="submission" date="2020-11" db="EMBL/GenBank/DDBJ databases">
        <title>Sequencing the genomes of 1000 actinobacteria strains.</title>
        <authorList>
            <person name="Klenk H.-P."/>
        </authorList>
    </citation>
    <scope>NUCLEOTIDE SEQUENCE</scope>
    <source>
        <strain evidence="6">DSM 45356</strain>
    </source>
</reference>
<keyword evidence="7" id="KW-1185">Reference proteome</keyword>
<dbReference type="InterPro" id="IPR036390">
    <property type="entry name" value="WH_DNA-bd_sf"/>
</dbReference>
<dbReference type="InterPro" id="IPR005119">
    <property type="entry name" value="LysR_subst-bd"/>
</dbReference>
<keyword evidence="4" id="KW-0804">Transcription</keyword>
<comment type="similarity">
    <text evidence="1">Belongs to the LysR transcriptional regulatory family.</text>
</comment>
<comment type="caution">
    <text evidence="6">The sequence shown here is derived from an EMBL/GenBank/DDBJ whole genome shotgun (WGS) entry which is preliminary data.</text>
</comment>
<dbReference type="PANTHER" id="PTHR30346">
    <property type="entry name" value="TRANSCRIPTIONAL DUAL REGULATOR HCAR-RELATED"/>
    <property type="match status" value="1"/>
</dbReference>
<dbReference type="Proteomes" id="UP000622552">
    <property type="component" value="Unassembled WGS sequence"/>
</dbReference>
<evidence type="ECO:0000259" key="5">
    <source>
        <dbReference type="PROSITE" id="PS50931"/>
    </source>
</evidence>
<dbReference type="GO" id="GO:0003700">
    <property type="term" value="F:DNA-binding transcription factor activity"/>
    <property type="evidence" value="ECO:0007669"/>
    <property type="project" value="InterPro"/>
</dbReference>
<sequence>MDLELRHLRILCAIADLGSVGRAAAAAGTTQPAMSTQLRRIEKIFDQALFLRGGNGMQLTPHGVHVVAQARDLLARADALGRYPAPPTVGTLRLGATNLPALPGFLARLRAACPDLAVTLHSEYNIAALVHLLETGRLDVVLGADYPGHELAHSPALACRAVVTEPVFVALSAEHRLAHHPEIPLAALADDAWFVSPDDGAGWPGVLHDAFRAAGFTPVTVHEVTAIDQLQAMVSQGMGVTAIQPTARATDRMLIKPMTGDPLWFRHLLIWRRDGPAAEVADSLHHYVTGAYRDLIAHTPHYQAWAARNYAVPRP</sequence>
<dbReference type="Pfam" id="PF03466">
    <property type="entry name" value="LysR_substrate"/>
    <property type="match status" value="1"/>
</dbReference>
<dbReference type="SUPFAM" id="SSF53850">
    <property type="entry name" value="Periplasmic binding protein-like II"/>
    <property type="match status" value="1"/>
</dbReference>
<keyword evidence="3 6" id="KW-0238">DNA-binding</keyword>
<dbReference type="GO" id="GO:0003677">
    <property type="term" value="F:DNA binding"/>
    <property type="evidence" value="ECO:0007669"/>
    <property type="project" value="UniProtKB-KW"/>
</dbReference>
<dbReference type="PANTHER" id="PTHR30346:SF30">
    <property type="entry name" value="SMALL NEUTRAL PROTEASE REGULATORY PROTEIN"/>
    <property type="match status" value="1"/>
</dbReference>
<dbReference type="CDD" id="cd08414">
    <property type="entry name" value="PBP2_LTTR_aromatics_like"/>
    <property type="match status" value="1"/>
</dbReference>
<evidence type="ECO:0000256" key="1">
    <source>
        <dbReference type="ARBA" id="ARBA00009437"/>
    </source>
</evidence>
<organism evidence="6 7">
    <name type="scientific">Longispora fulva</name>
    <dbReference type="NCBI Taxonomy" id="619741"/>
    <lineage>
        <taxon>Bacteria</taxon>
        <taxon>Bacillati</taxon>
        <taxon>Actinomycetota</taxon>
        <taxon>Actinomycetes</taxon>
        <taxon>Micromonosporales</taxon>
        <taxon>Micromonosporaceae</taxon>
        <taxon>Longispora</taxon>
    </lineage>
</organism>
<gene>
    <name evidence="6" type="ORF">IW245_002989</name>
</gene>
<keyword evidence="2" id="KW-0805">Transcription regulation</keyword>
<dbReference type="AlphaFoldDB" id="A0A8J7GF79"/>
<evidence type="ECO:0000256" key="3">
    <source>
        <dbReference type="ARBA" id="ARBA00023125"/>
    </source>
</evidence>
<dbReference type="PROSITE" id="PS50931">
    <property type="entry name" value="HTH_LYSR"/>
    <property type="match status" value="1"/>
</dbReference>
<accession>A0A8J7GF79</accession>
<protein>
    <submittedName>
        <fullName evidence="6">DNA-binding transcriptional LysR family regulator</fullName>
    </submittedName>
</protein>
<feature type="domain" description="HTH lysR-type" evidence="5">
    <location>
        <begin position="3"/>
        <end position="60"/>
    </location>
</feature>
<dbReference type="GO" id="GO:0032993">
    <property type="term" value="C:protein-DNA complex"/>
    <property type="evidence" value="ECO:0007669"/>
    <property type="project" value="TreeGrafter"/>
</dbReference>
<dbReference type="SUPFAM" id="SSF46785">
    <property type="entry name" value="Winged helix' DNA-binding domain"/>
    <property type="match status" value="1"/>
</dbReference>
<dbReference type="InterPro" id="IPR000847">
    <property type="entry name" value="LysR_HTH_N"/>
</dbReference>
<evidence type="ECO:0000256" key="2">
    <source>
        <dbReference type="ARBA" id="ARBA00023015"/>
    </source>
</evidence>
<dbReference type="RefSeq" id="WP_197003725.1">
    <property type="nucleotide sequence ID" value="NZ_BONS01000016.1"/>
</dbReference>
<dbReference type="Gene3D" id="1.10.10.10">
    <property type="entry name" value="Winged helix-like DNA-binding domain superfamily/Winged helix DNA-binding domain"/>
    <property type="match status" value="1"/>
</dbReference>
<dbReference type="EMBL" id="JADOUF010000001">
    <property type="protein sequence ID" value="MBG6136795.1"/>
    <property type="molecule type" value="Genomic_DNA"/>
</dbReference>
<dbReference type="Gene3D" id="3.40.190.10">
    <property type="entry name" value="Periplasmic binding protein-like II"/>
    <property type="match status" value="2"/>
</dbReference>